<dbReference type="AlphaFoldDB" id="A0A3A6V5C7"/>
<evidence type="ECO:0000313" key="3">
    <source>
        <dbReference type="Proteomes" id="UP000277145"/>
    </source>
</evidence>
<reference evidence="2 3" key="1">
    <citation type="submission" date="2018-08" db="EMBL/GenBank/DDBJ databases">
        <title>Genome Sequences of Legionella pneumophila subsp. pneumophila Isolates, Recovered from a Drinking Water System in a Large Builging.</title>
        <authorList>
            <person name="Gomez-Alvarez V."/>
            <person name="Boczek L."/>
            <person name="King D."/>
            <person name="Pemberton A."/>
            <person name="Pfaller S."/>
            <person name="Rodgers M."/>
            <person name="Santodomingo J."/>
            <person name="Revetta R."/>
        </authorList>
    </citation>
    <scope>NUCLEOTIDE SEQUENCE [LARGE SCALE GENOMIC DNA]</scope>
    <source>
        <strain evidence="2 3">L01C.1</strain>
    </source>
</reference>
<dbReference type="Gene3D" id="3.90.1520.10">
    <property type="entry name" value="H-NOX domain"/>
    <property type="match status" value="1"/>
</dbReference>
<dbReference type="InterPro" id="IPR024096">
    <property type="entry name" value="NO_sig/Golgi_transp_ligand-bd"/>
</dbReference>
<dbReference type="SUPFAM" id="SSF111126">
    <property type="entry name" value="Ligand-binding domain in the NO signalling and Golgi transport"/>
    <property type="match status" value="1"/>
</dbReference>
<evidence type="ECO:0000313" key="2">
    <source>
        <dbReference type="EMBL" id="RJY34600.1"/>
    </source>
</evidence>
<protein>
    <submittedName>
        <fullName evidence="2">Guanylate cyclase</fullName>
    </submittedName>
</protein>
<comment type="caution">
    <text evidence="2">The sequence shown here is derived from an EMBL/GenBank/DDBJ whole genome shotgun (WGS) entry which is preliminary data.</text>
</comment>
<name>A0A3A6V5C7_LEGPN</name>
<dbReference type="Proteomes" id="UP000277145">
    <property type="component" value="Unassembled WGS sequence"/>
</dbReference>
<proteinExistence type="predicted"/>
<accession>A0A3A6V5C7</accession>
<dbReference type="Pfam" id="PF07700">
    <property type="entry name" value="HNOB"/>
    <property type="match status" value="1"/>
</dbReference>
<evidence type="ECO:0000259" key="1">
    <source>
        <dbReference type="Pfam" id="PF07700"/>
    </source>
</evidence>
<gene>
    <name evidence="2" type="ORF">D1H98_07375</name>
</gene>
<organism evidence="2 3">
    <name type="scientific">Legionella pneumophila subsp. pneumophila</name>
    <dbReference type="NCBI Taxonomy" id="91891"/>
    <lineage>
        <taxon>Bacteria</taxon>
        <taxon>Pseudomonadati</taxon>
        <taxon>Pseudomonadota</taxon>
        <taxon>Gammaproteobacteria</taxon>
        <taxon>Legionellales</taxon>
        <taxon>Legionellaceae</taxon>
        <taxon>Legionella</taxon>
    </lineage>
</organism>
<dbReference type="EMBL" id="QWDR01000001">
    <property type="protein sequence ID" value="RJY34600.1"/>
    <property type="molecule type" value="Genomic_DNA"/>
</dbReference>
<feature type="domain" description="Heme NO-binding" evidence="1">
    <location>
        <begin position="4"/>
        <end position="162"/>
    </location>
</feature>
<dbReference type="InterPro" id="IPR011644">
    <property type="entry name" value="Heme_NO-bd"/>
</dbReference>
<sequence>MSMKGIIFNEFLNFVEKSESYTLVDQIIMDSHLKSNGAYTSIGTYSPEELFQLVKALAMKNGKPTSVILQEYGEYLFEVFAKKYPQFFKEKKSVFQFLEALETHIHFEVKKLYDHTELPHFECQYHSQKQMEMIYTSSRPLADFAEGLIRGCIKYHKENMTIVRENLPAKTGFKVRFVLTKGDPDE</sequence>
<dbReference type="InterPro" id="IPR038158">
    <property type="entry name" value="H-NOX_domain_sf"/>
</dbReference>
<dbReference type="GO" id="GO:0020037">
    <property type="term" value="F:heme binding"/>
    <property type="evidence" value="ECO:0007669"/>
    <property type="project" value="InterPro"/>
</dbReference>